<evidence type="ECO:0000313" key="1">
    <source>
        <dbReference type="EMBL" id="TDG35756.1"/>
    </source>
</evidence>
<dbReference type="AlphaFoldDB" id="A0A4R5MK24"/>
<dbReference type="RefSeq" id="WP_133262978.1">
    <property type="nucleotide sequence ID" value="NZ_SJCY01000008.1"/>
</dbReference>
<dbReference type="Proteomes" id="UP000295668">
    <property type="component" value="Unassembled WGS sequence"/>
</dbReference>
<reference evidence="1 2" key="1">
    <citation type="submission" date="2019-02" db="EMBL/GenBank/DDBJ databases">
        <title>Pedobacter sp. nov., a novel speices isolated from soil of pinguins habitat in Antarcitica.</title>
        <authorList>
            <person name="He R.-H."/>
        </authorList>
    </citation>
    <scope>NUCLEOTIDE SEQUENCE [LARGE SCALE GENOMIC DNA]</scope>
    <source>
        <strain evidence="1 2">E01020</strain>
    </source>
</reference>
<dbReference type="EMBL" id="SJCY01000008">
    <property type="protein sequence ID" value="TDG35756.1"/>
    <property type="molecule type" value="Genomic_DNA"/>
</dbReference>
<evidence type="ECO:0000313" key="2">
    <source>
        <dbReference type="Proteomes" id="UP000295668"/>
    </source>
</evidence>
<sequence length="136" mass="15424">MKSIFISMLTCLCFTGYGQTKLISYKSHSGNISNFRKAIVNNLFDLHQSNFGLVTSYNTKVDTVFKVNGHLVVCKITEHQVDGKISKVVYRKDTLSLASSKPYIKLKDEKSMKKALLKNYRGVNFNKLTIIDKNAH</sequence>
<dbReference type="OrthoDB" id="1264796at2"/>
<organism evidence="1 2">
    <name type="scientific">Pedobacter changchengzhani</name>
    <dbReference type="NCBI Taxonomy" id="2529274"/>
    <lineage>
        <taxon>Bacteria</taxon>
        <taxon>Pseudomonadati</taxon>
        <taxon>Bacteroidota</taxon>
        <taxon>Sphingobacteriia</taxon>
        <taxon>Sphingobacteriales</taxon>
        <taxon>Sphingobacteriaceae</taxon>
        <taxon>Pedobacter</taxon>
    </lineage>
</organism>
<gene>
    <name evidence="1" type="ORF">EZJ43_12095</name>
</gene>
<accession>A0A4R5MK24</accession>
<protein>
    <submittedName>
        <fullName evidence="1">Uncharacterized protein</fullName>
    </submittedName>
</protein>
<proteinExistence type="predicted"/>
<keyword evidence="2" id="KW-1185">Reference proteome</keyword>
<name>A0A4R5MK24_9SPHI</name>
<comment type="caution">
    <text evidence="1">The sequence shown here is derived from an EMBL/GenBank/DDBJ whole genome shotgun (WGS) entry which is preliminary data.</text>
</comment>